<dbReference type="EMBL" id="JBHUDK010000006">
    <property type="protein sequence ID" value="MFD1599007.1"/>
    <property type="molecule type" value="Genomic_DNA"/>
</dbReference>
<accession>A0ABD6CME3</accession>
<evidence type="ECO:0000313" key="2">
    <source>
        <dbReference type="EMBL" id="MFD1599007.1"/>
    </source>
</evidence>
<protein>
    <submittedName>
        <fullName evidence="2">HalOD1 output domain-containing protein</fullName>
    </submittedName>
</protein>
<proteinExistence type="predicted"/>
<dbReference type="AlphaFoldDB" id="A0ABD6CME3"/>
<reference evidence="2 3" key="1">
    <citation type="journal article" date="2019" name="Int. J. Syst. Evol. Microbiol.">
        <title>The Global Catalogue of Microorganisms (GCM) 10K type strain sequencing project: providing services to taxonomists for standard genome sequencing and annotation.</title>
        <authorList>
            <consortium name="The Broad Institute Genomics Platform"/>
            <consortium name="The Broad Institute Genome Sequencing Center for Infectious Disease"/>
            <person name="Wu L."/>
            <person name="Ma J."/>
        </authorList>
    </citation>
    <scope>NUCLEOTIDE SEQUENCE [LARGE SCALE GENOMIC DNA]</scope>
    <source>
        <strain evidence="2 3">CGMCC 1.12121</strain>
    </source>
</reference>
<dbReference type="Proteomes" id="UP001597085">
    <property type="component" value="Unassembled WGS sequence"/>
</dbReference>
<feature type="domain" description="Halobacterial output" evidence="1">
    <location>
        <begin position="51"/>
        <end position="97"/>
    </location>
</feature>
<dbReference type="InterPro" id="IPR040624">
    <property type="entry name" value="HalOD1"/>
</dbReference>
<evidence type="ECO:0000259" key="1">
    <source>
        <dbReference type="Pfam" id="PF18545"/>
    </source>
</evidence>
<comment type="caution">
    <text evidence="2">The sequence shown here is derived from an EMBL/GenBank/DDBJ whole genome shotgun (WGS) entry which is preliminary data.</text>
</comment>
<dbReference type="RefSeq" id="WP_256420535.1">
    <property type="nucleotide sequence ID" value="NZ_JANHDI010000002.1"/>
</dbReference>
<sequence>MSVSNRTEALSANTYQYERERDELPSEAVVAAVSEVSNRPVVTPAFGGDERHADALSPLHDYVDPDALDALVTAQSGTDSKCSVTFTYGKYTVTVEKWMVTVTRST</sequence>
<dbReference type="Pfam" id="PF18545">
    <property type="entry name" value="HalOD1"/>
    <property type="match status" value="1"/>
</dbReference>
<organism evidence="2 3">
    <name type="scientific">Halobellus rarus</name>
    <dbReference type="NCBI Taxonomy" id="1126237"/>
    <lineage>
        <taxon>Archaea</taxon>
        <taxon>Methanobacteriati</taxon>
        <taxon>Methanobacteriota</taxon>
        <taxon>Stenosarchaea group</taxon>
        <taxon>Halobacteria</taxon>
        <taxon>Halobacteriales</taxon>
        <taxon>Haloferacaceae</taxon>
        <taxon>Halobellus</taxon>
    </lineage>
</organism>
<name>A0ABD6CME3_9EURY</name>
<evidence type="ECO:0000313" key="3">
    <source>
        <dbReference type="Proteomes" id="UP001597085"/>
    </source>
</evidence>
<keyword evidence="3" id="KW-1185">Reference proteome</keyword>
<gene>
    <name evidence="2" type="ORF">ACFSBX_08570</name>
</gene>